<evidence type="ECO:0000313" key="2">
    <source>
        <dbReference type="EMBL" id="TBX71171.1"/>
    </source>
</evidence>
<dbReference type="AlphaFoldDB" id="A0A4V6N0E5"/>
<feature type="signal peptide" evidence="1">
    <location>
        <begin position="1"/>
        <end position="23"/>
    </location>
</feature>
<reference evidence="2 3" key="1">
    <citation type="submission" date="2019-02" db="EMBL/GenBank/DDBJ databases">
        <title>Flavobacterium sp. RD-2-33 isolated from forest soil.</title>
        <authorList>
            <person name="Chaudhary D.K."/>
        </authorList>
    </citation>
    <scope>NUCLEOTIDE SEQUENCE [LARGE SCALE GENOMIC DNA]</scope>
    <source>
        <strain evidence="2 3">RD-2-33</strain>
    </source>
</reference>
<dbReference type="Proteomes" id="UP000293300">
    <property type="component" value="Unassembled WGS sequence"/>
</dbReference>
<dbReference type="RefSeq" id="WP_131474782.1">
    <property type="nucleotide sequence ID" value="NZ_SJPE01000001.1"/>
</dbReference>
<evidence type="ECO:0008006" key="4">
    <source>
        <dbReference type="Google" id="ProtNLM"/>
    </source>
</evidence>
<keyword evidence="1" id="KW-0732">Signal</keyword>
<keyword evidence="3" id="KW-1185">Reference proteome</keyword>
<comment type="caution">
    <text evidence="2">The sequence shown here is derived from an EMBL/GenBank/DDBJ whole genome shotgun (WGS) entry which is preliminary data.</text>
</comment>
<accession>A0A4V6N0E5</accession>
<organism evidence="2 3">
    <name type="scientific">Flavobacterium silvisoli</name>
    <dbReference type="NCBI Taxonomy" id="2529433"/>
    <lineage>
        <taxon>Bacteria</taxon>
        <taxon>Pseudomonadati</taxon>
        <taxon>Bacteroidota</taxon>
        <taxon>Flavobacteriia</taxon>
        <taxon>Flavobacteriales</taxon>
        <taxon>Flavobacteriaceae</taxon>
        <taxon>Flavobacterium</taxon>
    </lineage>
</organism>
<gene>
    <name evidence="2" type="ORF">EZL74_01315</name>
</gene>
<evidence type="ECO:0000256" key="1">
    <source>
        <dbReference type="SAM" id="SignalP"/>
    </source>
</evidence>
<name>A0A4V6N0E5_9FLAO</name>
<dbReference type="OrthoDB" id="705385at2"/>
<feature type="chain" id="PRO_5020567573" description="Lipid/polyisoprenoid-binding YceI-like domain-containing protein" evidence="1">
    <location>
        <begin position="24"/>
        <end position="231"/>
    </location>
</feature>
<protein>
    <recommendedName>
        <fullName evidence="4">Lipid/polyisoprenoid-binding YceI-like domain-containing protein</fullName>
    </recommendedName>
</protein>
<dbReference type="EMBL" id="SJPE01000001">
    <property type="protein sequence ID" value="TBX71171.1"/>
    <property type="molecule type" value="Genomic_DNA"/>
</dbReference>
<dbReference type="PROSITE" id="PS51257">
    <property type="entry name" value="PROKAR_LIPOPROTEIN"/>
    <property type="match status" value="1"/>
</dbReference>
<sequence length="231" mass="25384">MKKISLLKATILFLWVLSFSSCSNDSSSESFGTSTGNYWPMAVNNAWNLDADGVTQQIKLIGTATFGGSTYYELIDEGATDTYGVKTYMTKKGAIYYQKTGDLNTIENGVTISMKSYEMPILKDDLQVNETWSGTLNPKLNYSYGGTSGTLPVTINYNGKITARDAAETINGVTYTNIIKTTLKVESNINGQITVIDSEYWYAKDIGPIRESQTIDGGLPVIRTLLTYTLN</sequence>
<evidence type="ECO:0000313" key="3">
    <source>
        <dbReference type="Proteomes" id="UP000293300"/>
    </source>
</evidence>
<proteinExistence type="predicted"/>